<accession>A0A859QWA3</accession>
<dbReference type="SUPFAM" id="SSF82784">
    <property type="entry name" value="OsmC-like"/>
    <property type="match status" value="1"/>
</dbReference>
<organism evidence="1 2">
    <name type="scientific">Sinorhizobium mexicanum</name>
    <dbReference type="NCBI Taxonomy" id="375549"/>
    <lineage>
        <taxon>Bacteria</taxon>
        <taxon>Pseudomonadati</taxon>
        <taxon>Pseudomonadota</taxon>
        <taxon>Alphaproteobacteria</taxon>
        <taxon>Hyphomicrobiales</taxon>
        <taxon>Rhizobiaceae</taxon>
        <taxon>Sinorhizobium/Ensifer group</taxon>
        <taxon>Sinorhizobium</taxon>
    </lineage>
</organism>
<dbReference type="RefSeq" id="WP_269808446.1">
    <property type="nucleotide sequence ID" value="NZ_CP041238.1"/>
</dbReference>
<dbReference type="InterPro" id="IPR019904">
    <property type="entry name" value="Peroxiredoxin_OsmC"/>
</dbReference>
<dbReference type="Gene3D" id="3.30.300.20">
    <property type="match status" value="1"/>
</dbReference>
<gene>
    <name evidence="1" type="ORF">FKV68_09135</name>
</gene>
<dbReference type="EMBL" id="CP041238">
    <property type="protein sequence ID" value="QLL61598.1"/>
    <property type="molecule type" value="Genomic_DNA"/>
</dbReference>
<dbReference type="PANTHER" id="PTHR42830">
    <property type="entry name" value="OSMOTICALLY INDUCIBLE FAMILY PROTEIN"/>
    <property type="match status" value="1"/>
</dbReference>
<dbReference type="InterPro" id="IPR052707">
    <property type="entry name" value="OsmC_Ohr_Peroxiredoxin"/>
</dbReference>
<dbReference type="InterPro" id="IPR003718">
    <property type="entry name" value="OsmC/Ohr_fam"/>
</dbReference>
<dbReference type="PANTHER" id="PTHR42830:SF1">
    <property type="entry name" value="OSMOTICALLY INDUCIBLE FAMILY PROTEIN"/>
    <property type="match status" value="1"/>
</dbReference>
<dbReference type="InterPro" id="IPR015946">
    <property type="entry name" value="KH_dom-like_a/b"/>
</dbReference>
<dbReference type="GO" id="GO:0006979">
    <property type="term" value="P:response to oxidative stress"/>
    <property type="evidence" value="ECO:0007669"/>
    <property type="project" value="InterPro"/>
</dbReference>
<dbReference type="Proteomes" id="UP000510721">
    <property type="component" value="Chromosome"/>
</dbReference>
<protein>
    <submittedName>
        <fullName evidence="1">OsmC family protein</fullName>
    </submittedName>
</protein>
<proteinExistence type="predicted"/>
<evidence type="ECO:0000313" key="2">
    <source>
        <dbReference type="Proteomes" id="UP000510721"/>
    </source>
</evidence>
<name>A0A859QWA3_9HYPH</name>
<dbReference type="InterPro" id="IPR036102">
    <property type="entry name" value="OsmC/Ohrsf"/>
</dbReference>
<dbReference type="GO" id="GO:0004601">
    <property type="term" value="F:peroxidase activity"/>
    <property type="evidence" value="ECO:0007669"/>
    <property type="project" value="InterPro"/>
</dbReference>
<evidence type="ECO:0000313" key="1">
    <source>
        <dbReference type="EMBL" id="QLL61598.1"/>
    </source>
</evidence>
<dbReference type="KEGG" id="emx:FKV68_09135"/>
<keyword evidence="2" id="KW-1185">Reference proteome</keyword>
<dbReference type="AlphaFoldDB" id="A0A859QWA3"/>
<sequence>MRIVRSASVTWTGGMKDGVGAVSTDSGALEGYPYGFGSRFEGVQGTNPEELIAAAHASCFTMALAMMLAKANHTVVKLETEARVALESAGDGFAITSSRLKLKGQVTGLDIAGLTAIANEAKAGCPVSKVLNTDVVLEVTAA</sequence>
<dbReference type="Pfam" id="PF02566">
    <property type="entry name" value="OsmC"/>
    <property type="match status" value="1"/>
</dbReference>
<reference evidence="1 2" key="1">
    <citation type="submission" date="2019-06" db="EMBL/GenBank/DDBJ databases">
        <title>Complete genome sequence of Ensifer mexicanus ITTG R7 isolated from nodules of Acacia angustissima (Mill.) Kuntze.</title>
        <authorList>
            <person name="Rincon-Rosales R."/>
            <person name="Rogel M.A."/>
            <person name="Guerrero G."/>
            <person name="Rincon-Molina C.I."/>
            <person name="Lopez-Lopez A."/>
            <person name="Martinez-Romero E."/>
        </authorList>
    </citation>
    <scope>NUCLEOTIDE SEQUENCE [LARGE SCALE GENOMIC DNA]</scope>
    <source>
        <strain evidence="1 2">ITTG R7</strain>
    </source>
</reference>
<dbReference type="NCBIfam" id="TIGR03562">
    <property type="entry name" value="osmo_induc_OsmC"/>
    <property type="match status" value="1"/>
</dbReference>